<evidence type="ECO:0000313" key="2">
    <source>
        <dbReference type="Proteomes" id="UP000008204"/>
    </source>
</evidence>
<name>B7K531_RIPO1</name>
<dbReference type="AlphaFoldDB" id="B7K531"/>
<evidence type="ECO:0000313" key="1">
    <source>
        <dbReference type="EMBL" id="ACK67857.1"/>
    </source>
</evidence>
<dbReference type="RefSeq" id="WP_012597112.1">
    <property type="nucleotide sequence ID" value="NC_011726.1"/>
</dbReference>
<keyword evidence="2" id="KW-1185">Reference proteome</keyword>
<dbReference type="Proteomes" id="UP000008204">
    <property type="component" value="Chromosome"/>
</dbReference>
<dbReference type="OrthoDB" id="426753at2"/>
<gene>
    <name evidence="1" type="ordered locus">PCC8801_3910</name>
</gene>
<organism evidence="1 2">
    <name type="scientific">Rippkaea orientalis (strain PCC 8801 / RF-1)</name>
    <name type="common">Cyanothece sp. (strain PCC 8801)</name>
    <dbReference type="NCBI Taxonomy" id="41431"/>
    <lineage>
        <taxon>Bacteria</taxon>
        <taxon>Bacillati</taxon>
        <taxon>Cyanobacteriota</taxon>
        <taxon>Cyanophyceae</taxon>
        <taxon>Oscillatoriophycideae</taxon>
        <taxon>Chroococcales</taxon>
        <taxon>Aphanothecaceae</taxon>
        <taxon>Rippkaea</taxon>
        <taxon>Rippkaea orientalis</taxon>
    </lineage>
</organism>
<dbReference type="HOGENOM" id="CLU_193569_4_1_3"/>
<proteinExistence type="predicted"/>
<dbReference type="Pfam" id="PF21826">
    <property type="entry name" value="DUF6887"/>
    <property type="match status" value="1"/>
</dbReference>
<reference evidence="2" key="1">
    <citation type="journal article" date="2011" name="MBio">
        <title>Novel metabolic attributes of the genus Cyanothece, comprising a group of unicellular nitrogen-fixing Cyanobacteria.</title>
        <authorList>
            <person name="Bandyopadhyay A."/>
            <person name="Elvitigala T."/>
            <person name="Welsh E."/>
            <person name="Stockel J."/>
            <person name="Liberton M."/>
            <person name="Min H."/>
            <person name="Sherman L.A."/>
            <person name="Pakrasi H.B."/>
        </authorList>
    </citation>
    <scope>NUCLEOTIDE SEQUENCE [LARGE SCALE GENOMIC DNA]</scope>
    <source>
        <strain evidence="2">PCC 8801</strain>
    </source>
</reference>
<dbReference type="eggNOG" id="ENOG50339X1">
    <property type="taxonomic scope" value="Bacteria"/>
</dbReference>
<dbReference type="EMBL" id="CP001287">
    <property type="protein sequence ID" value="ACK67857.1"/>
    <property type="molecule type" value="Genomic_DNA"/>
</dbReference>
<accession>B7K531</accession>
<sequence>MKPNFDTMNKAQLRAYVLEHKEDKEALRALMSRRDPNSIKYNFPNTEEGREKTKSVIKLKIEGDLENFSNQ</sequence>
<dbReference type="KEGG" id="cyp:PCC8801_3910"/>
<protein>
    <submittedName>
        <fullName evidence="1">Uncharacterized protein</fullName>
    </submittedName>
</protein>
<dbReference type="InterPro" id="IPR054053">
    <property type="entry name" value="DUF6887"/>
</dbReference>